<evidence type="ECO:0000256" key="1">
    <source>
        <dbReference type="SAM" id="MobiDB-lite"/>
    </source>
</evidence>
<proteinExistence type="predicted"/>
<evidence type="ECO:0000313" key="3">
    <source>
        <dbReference type="Proteomes" id="UP000830375"/>
    </source>
</evidence>
<keyword evidence="2" id="KW-0804">Transcription</keyword>
<protein>
    <submittedName>
        <fullName evidence="2">DNA-directed RNA polymerase subunit beta</fullName>
    </submittedName>
</protein>
<dbReference type="GO" id="GO:0000428">
    <property type="term" value="C:DNA-directed RNA polymerase complex"/>
    <property type="evidence" value="ECO:0007669"/>
    <property type="project" value="UniProtKB-KW"/>
</dbReference>
<reference evidence="2 3" key="1">
    <citation type="submission" date="2022-01" db="EMBL/GenBank/DDBJ databases">
        <title>A high-quality chromosome-level genome assembly of rohu carp, Labeo rohita.</title>
        <authorList>
            <person name="Arick M.A. II"/>
            <person name="Hsu C.-Y."/>
            <person name="Magbanua Z."/>
            <person name="Pechanova O."/>
            <person name="Grover C."/>
            <person name="Miller E."/>
            <person name="Thrash A."/>
            <person name="Ezzel L."/>
            <person name="Alam S."/>
            <person name="Benzie J."/>
            <person name="Hamilton M."/>
            <person name="Karsi A."/>
            <person name="Lawrence M.L."/>
            <person name="Peterson D.G."/>
        </authorList>
    </citation>
    <scope>NUCLEOTIDE SEQUENCE [LARGE SCALE GENOMIC DNA]</scope>
    <source>
        <strain evidence="3">BAU-BD-2019</strain>
        <tissue evidence="2">Blood</tissue>
    </source>
</reference>
<feature type="region of interest" description="Disordered" evidence="1">
    <location>
        <begin position="81"/>
        <end position="120"/>
    </location>
</feature>
<evidence type="ECO:0000313" key="2">
    <source>
        <dbReference type="EMBL" id="KAI2667475.1"/>
    </source>
</evidence>
<keyword evidence="3" id="KW-1185">Reference proteome</keyword>
<name>A0ABQ8MXA3_LABRO</name>
<accession>A0ABQ8MXA3</accession>
<keyword evidence="2" id="KW-0240">DNA-directed RNA polymerase</keyword>
<organism evidence="2 3">
    <name type="scientific">Labeo rohita</name>
    <name type="common">Indian major carp</name>
    <name type="synonym">Cyprinus rohita</name>
    <dbReference type="NCBI Taxonomy" id="84645"/>
    <lineage>
        <taxon>Eukaryota</taxon>
        <taxon>Metazoa</taxon>
        <taxon>Chordata</taxon>
        <taxon>Craniata</taxon>
        <taxon>Vertebrata</taxon>
        <taxon>Euteleostomi</taxon>
        <taxon>Actinopterygii</taxon>
        <taxon>Neopterygii</taxon>
        <taxon>Teleostei</taxon>
        <taxon>Ostariophysi</taxon>
        <taxon>Cypriniformes</taxon>
        <taxon>Cyprinidae</taxon>
        <taxon>Labeoninae</taxon>
        <taxon>Labeonini</taxon>
        <taxon>Labeo</taxon>
    </lineage>
</organism>
<dbReference type="Proteomes" id="UP000830375">
    <property type="component" value="Unassembled WGS sequence"/>
</dbReference>
<gene>
    <name evidence="2" type="ORF">H4Q32_003968</name>
</gene>
<feature type="compositionally biased region" description="Polar residues" evidence="1">
    <location>
        <begin position="81"/>
        <end position="110"/>
    </location>
</feature>
<sequence length="252" mass="26441">MSVQVCELATTLATREKTMASDVAVGSSVHCNMAEGELVEDLGLFEAEGVAQPSGGSQMTTLHRRDVWWIPCLRLQPQSPGLQLARQPSGSTMAPSSQLSAVARQSTGSTRLPHPLGCPHPSYTSGLHSSSFTSSLHPSGSVRLLHPSSSWIHAYVSVSGAISSSALRLSVPRNPPPPAPPPSVGPQESSVLPPPWLLPLLAPPWVDIMAVAWVPPGSSCSKFVLSPTGLSCHLPASFLCRLYPGLCLSSSS</sequence>
<dbReference type="EMBL" id="JACTAM010000002">
    <property type="protein sequence ID" value="KAI2667475.1"/>
    <property type="molecule type" value="Genomic_DNA"/>
</dbReference>
<comment type="caution">
    <text evidence="2">The sequence shown here is derived from an EMBL/GenBank/DDBJ whole genome shotgun (WGS) entry which is preliminary data.</text>
</comment>